<dbReference type="EMBL" id="LLYZ01000005">
    <property type="protein sequence ID" value="KQK25392.1"/>
    <property type="molecule type" value="Genomic_DNA"/>
</dbReference>
<comment type="subcellular location">
    <subcellularLocation>
        <location evidence="1">Cell outer membrane</location>
        <topology evidence="1">Multi-pass membrane protein</topology>
    </subcellularLocation>
</comment>
<evidence type="ECO:0000256" key="1">
    <source>
        <dbReference type="PROSITE-ProRule" id="PRU01360"/>
    </source>
</evidence>
<keyword evidence="1" id="KW-0472">Membrane</keyword>
<gene>
    <name evidence="3" type="ORF">AR438_07210</name>
</gene>
<dbReference type="InterPro" id="IPR039426">
    <property type="entry name" value="TonB-dep_rcpt-like"/>
</dbReference>
<feature type="domain" description="TonB-dependent receptor plug" evidence="2">
    <location>
        <begin position="112"/>
        <end position="187"/>
    </location>
</feature>
<keyword evidence="1" id="KW-0998">Cell outer membrane</keyword>
<dbReference type="PROSITE" id="PS52016">
    <property type="entry name" value="TONB_DEPENDENT_REC_3"/>
    <property type="match status" value="1"/>
</dbReference>
<keyword evidence="4" id="KW-1185">Reference proteome</keyword>
<proteinExistence type="inferred from homology"/>
<keyword evidence="1" id="KW-1134">Transmembrane beta strand</keyword>
<comment type="caution">
    <text evidence="3">The sequence shown here is derived from an EMBL/GenBank/DDBJ whole genome shotgun (WGS) entry which is preliminary data.</text>
</comment>
<dbReference type="SUPFAM" id="SSF56935">
    <property type="entry name" value="Porins"/>
    <property type="match status" value="1"/>
</dbReference>
<dbReference type="AlphaFoldDB" id="A0A0Q3HRL3"/>
<dbReference type="Pfam" id="PF07715">
    <property type="entry name" value="Plug"/>
    <property type="match status" value="1"/>
</dbReference>
<dbReference type="Gene3D" id="2.170.130.10">
    <property type="entry name" value="TonB-dependent receptor, plug domain"/>
    <property type="match status" value="1"/>
</dbReference>
<dbReference type="STRING" id="452084.AR438_07210"/>
<organism evidence="3 4">
    <name type="scientific">Chryseobacterium aquaticum</name>
    <dbReference type="NCBI Taxonomy" id="452084"/>
    <lineage>
        <taxon>Bacteria</taxon>
        <taxon>Pseudomonadati</taxon>
        <taxon>Bacteroidota</taxon>
        <taxon>Flavobacteriia</taxon>
        <taxon>Flavobacteriales</taxon>
        <taxon>Weeksellaceae</taxon>
        <taxon>Chryseobacterium group</taxon>
        <taxon>Chryseobacterium</taxon>
    </lineage>
</organism>
<sequence length="209" mass="23438">MKIIIPKPCHENWETMTPEQKGRFCSVCSKTVRDFTDTSDEEIMKTFSNSSEDICGKFYESQINRDLQYSYINSLFTKFAVGFIITTGGFISVNAQNSDSEKNTNIKGEVAPSINGVKKDTANYKNLILGGIRSVKIDDYRPLYVLDGKIIDGNQFTEIDPKSIKTMNILKGTSATSIYGEKGKNGVIVITSKKRKKEKVLIQTLENSF</sequence>
<dbReference type="RefSeq" id="WP_056013684.1">
    <property type="nucleotide sequence ID" value="NZ_LLYZ01000005.1"/>
</dbReference>
<evidence type="ECO:0000313" key="4">
    <source>
        <dbReference type="Proteomes" id="UP000051682"/>
    </source>
</evidence>
<evidence type="ECO:0000259" key="2">
    <source>
        <dbReference type="Pfam" id="PF07715"/>
    </source>
</evidence>
<comment type="similarity">
    <text evidence="1">Belongs to the TonB-dependent receptor family.</text>
</comment>
<dbReference type="Proteomes" id="UP000051682">
    <property type="component" value="Unassembled WGS sequence"/>
</dbReference>
<keyword evidence="1" id="KW-0813">Transport</keyword>
<accession>A0A0Q3HRL3</accession>
<evidence type="ECO:0000313" key="3">
    <source>
        <dbReference type="EMBL" id="KQK25392.1"/>
    </source>
</evidence>
<dbReference type="InterPro" id="IPR037066">
    <property type="entry name" value="Plug_dom_sf"/>
</dbReference>
<dbReference type="OrthoDB" id="7432683at2"/>
<dbReference type="InterPro" id="IPR012910">
    <property type="entry name" value="Plug_dom"/>
</dbReference>
<protein>
    <recommendedName>
        <fullName evidence="2">TonB-dependent receptor plug domain-containing protein</fullName>
    </recommendedName>
</protein>
<dbReference type="GO" id="GO:0009279">
    <property type="term" value="C:cell outer membrane"/>
    <property type="evidence" value="ECO:0007669"/>
    <property type="project" value="UniProtKB-SubCell"/>
</dbReference>
<keyword evidence="1" id="KW-0812">Transmembrane</keyword>
<name>A0A0Q3HRL3_9FLAO</name>
<reference evidence="3 4" key="1">
    <citation type="submission" date="2015-10" db="EMBL/GenBank/DDBJ databases">
        <title>Chryseobacterium aquaticum genome.</title>
        <authorList>
            <person name="Newman J.D."/>
            <person name="Ferguson M.B."/>
            <person name="Miller J.R."/>
        </authorList>
    </citation>
    <scope>NUCLEOTIDE SEQUENCE [LARGE SCALE GENOMIC DNA]</scope>
    <source>
        <strain evidence="3 4">KCTC 12483</strain>
    </source>
</reference>